<dbReference type="PANTHER" id="PTHR46268">
    <property type="entry name" value="STRESS RESPONSE PROTEIN NHAX"/>
    <property type="match status" value="1"/>
</dbReference>
<proteinExistence type="inferred from homology"/>
<dbReference type="RefSeq" id="WP_301197487.1">
    <property type="nucleotide sequence ID" value="NZ_JAPDPI010000002.1"/>
</dbReference>
<dbReference type="Pfam" id="PF00582">
    <property type="entry name" value="Usp"/>
    <property type="match status" value="1"/>
</dbReference>
<dbReference type="AlphaFoldDB" id="A0AAE3SI47"/>
<evidence type="ECO:0000256" key="1">
    <source>
        <dbReference type="ARBA" id="ARBA00008791"/>
    </source>
</evidence>
<evidence type="ECO:0000313" key="3">
    <source>
        <dbReference type="EMBL" id="MCW3804262.1"/>
    </source>
</evidence>
<organism evidence="3 4">
    <name type="scientific">Plebeiibacterium marinum</name>
    <dbReference type="NCBI Taxonomy" id="2992111"/>
    <lineage>
        <taxon>Bacteria</taxon>
        <taxon>Pseudomonadati</taxon>
        <taxon>Bacteroidota</taxon>
        <taxon>Bacteroidia</taxon>
        <taxon>Marinilabiliales</taxon>
        <taxon>Marinilabiliaceae</taxon>
        <taxon>Plebeiibacterium</taxon>
    </lineage>
</organism>
<dbReference type="InterPro" id="IPR006016">
    <property type="entry name" value="UspA"/>
</dbReference>
<dbReference type="Gene3D" id="3.40.50.12370">
    <property type="match status" value="1"/>
</dbReference>
<feature type="domain" description="UspA" evidence="2">
    <location>
        <begin position="2"/>
        <end position="139"/>
    </location>
</feature>
<protein>
    <submittedName>
        <fullName evidence="3">Universal stress protein</fullName>
    </submittedName>
</protein>
<dbReference type="Proteomes" id="UP001207408">
    <property type="component" value="Unassembled WGS sequence"/>
</dbReference>
<dbReference type="InterPro" id="IPR006015">
    <property type="entry name" value="Universal_stress_UspA"/>
</dbReference>
<gene>
    <name evidence="3" type="ORF">OM074_01425</name>
</gene>
<name>A0AAE3SI47_9BACT</name>
<dbReference type="SUPFAM" id="SSF52402">
    <property type="entry name" value="Adenine nucleotide alpha hydrolases-like"/>
    <property type="match status" value="2"/>
</dbReference>
<evidence type="ECO:0000313" key="4">
    <source>
        <dbReference type="Proteomes" id="UP001207408"/>
    </source>
</evidence>
<comment type="caution">
    <text evidence="3">The sequence shown here is derived from an EMBL/GenBank/DDBJ whole genome shotgun (WGS) entry which is preliminary data.</text>
</comment>
<dbReference type="PRINTS" id="PR01438">
    <property type="entry name" value="UNVRSLSTRESS"/>
</dbReference>
<dbReference type="PANTHER" id="PTHR46268:SF6">
    <property type="entry name" value="UNIVERSAL STRESS PROTEIN UP12"/>
    <property type="match status" value="1"/>
</dbReference>
<reference evidence="3" key="1">
    <citation type="submission" date="2022-10" db="EMBL/GenBank/DDBJ databases">
        <authorList>
            <person name="Yu W.X."/>
        </authorList>
    </citation>
    <scope>NUCLEOTIDE SEQUENCE</scope>
    <source>
        <strain evidence="3">D04</strain>
    </source>
</reference>
<evidence type="ECO:0000259" key="2">
    <source>
        <dbReference type="Pfam" id="PF00582"/>
    </source>
</evidence>
<dbReference type="CDD" id="cd00293">
    <property type="entry name" value="USP-like"/>
    <property type="match status" value="1"/>
</dbReference>
<sequence>MTKILVPIDFSDNSLNALEYGIQIANKLNANLRILHVKTKKVYYKYSDKSTDDILNDNVADWLEDIIKKRKDKYNVPGGVFDYKVREGNVIMEVSNQAKYDDAALIVMGTHGASGFEDKWIGSNAYRMVHSCTVPVLTIQPNKKWNGIDKVVLPVGINGSSRQKIPATVAMAKLFNAKIYVVGLKDSGYNLLLPRINAIVKQTVRYIQKKTDLKVESTVLSGRSKAEMLMNYTKEVDGDIIATNVWHSSNPFENLIKPFANQLINESACPVLAVPTKESLYLQAKY</sequence>
<dbReference type="EMBL" id="JAPDPI010000002">
    <property type="protein sequence ID" value="MCW3804262.1"/>
    <property type="molecule type" value="Genomic_DNA"/>
</dbReference>
<comment type="similarity">
    <text evidence="1">Belongs to the universal stress protein A family.</text>
</comment>
<keyword evidence="4" id="KW-1185">Reference proteome</keyword>
<accession>A0AAE3SI47</accession>